<evidence type="ECO:0000313" key="4">
    <source>
        <dbReference type="Proteomes" id="UP000013827"/>
    </source>
</evidence>
<organism evidence="3 4">
    <name type="scientific">Emiliania huxleyi (strain CCMP1516)</name>
    <dbReference type="NCBI Taxonomy" id="280463"/>
    <lineage>
        <taxon>Eukaryota</taxon>
        <taxon>Haptista</taxon>
        <taxon>Haptophyta</taxon>
        <taxon>Prymnesiophyceae</taxon>
        <taxon>Isochrysidales</taxon>
        <taxon>Noelaerhabdaceae</taxon>
        <taxon>Emiliania</taxon>
    </lineage>
</organism>
<reference evidence="4" key="1">
    <citation type="journal article" date="2013" name="Nature">
        <title>Pan genome of the phytoplankton Emiliania underpins its global distribution.</title>
        <authorList>
            <person name="Read B.A."/>
            <person name="Kegel J."/>
            <person name="Klute M.J."/>
            <person name="Kuo A."/>
            <person name="Lefebvre S.C."/>
            <person name="Maumus F."/>
            <person name="Mayer C."/>
            <person name="Miller J."/>
            <person name="Monier A."/>
            <person name="Salamov A."/>
            <person name="Young J."/>
            <person name="Aguilar M."/>
            <person name="Claverie J.M."/>
            <person name="Frickenhaus S."/>
            <person name="Gonzalez K."/>
            <person name="Herman E.K."/>
            <person name="Lin Y.C."/>
            <person name="Napier J."/>
            <person name="Ogata H."/>
            <person name="Sarno A.F."/>
            <person name="Shmutz J."/>
            <person name="Schroeder D."/>
            <person name="de Vargas C."/>
            <person name="Verret F."/>
            <person name="von Dassow P."/>
            <person name="Valentin K."/>
            <person name="Van de Peer Y."/>
            <person name="Wheeler G."/>
            <person name="Dacks J.B."/>
            <person name="Delwiche C.F."/>
            <person name="Dyhrman S.T."/>
            <person name="Glockner G."/>
            <person name="John U."/>
            <person name="Richards T."/>
            <person name="Worden A.Z."/>
            <person name="Zhang X."/>
            <person name="Grigoriev I.V."/>
            <person name="Allen A.E."/>
            <person name="Bidle K."/>
            <person name="Borodovsky M."/>
            <person name="Bowler C."/>
            <person name="Brownlee C."/>
            <person name="Cock J.M."/>
            <person name="Elias M."/>
            <person name="Gladyshev V.N."/>
            <person name="Groth M."/>
            <person name="Guda C."/>
            <person name="Hadaegh A."/>
            <person name="Iglesias-Rodriguez M.D."/>
            <person name="Jenkins J."/>
            <person name="Jones B.M."/>
            <person name="Lawson T."/>
            <person name="Leese F."/>
            <person name="Lindquist E."/>
            <person name="Lobanov A."/>
            <person name="Lomsadze A."/>
            <person name="Malik S.B."/>
            <person name="Marsh M.E."/>
            <person name="Mackinder L."/>
            <person name="Mock T."/>
            <person name="Mueller-Roeber B."/>
            <person name="Pagarete A."/>
            <person name="Parker M."/>
            <person name="Probert I."/>
            <person name="Quesneville H."/>
            <person name="Raines C."/>
            <person name="Rensing S.A."/>
            <person name="Riano-Pachon D.M."/>
            <person name="Richier S."/>
            <person name="Rokitta S."/>
            <person name="Shiraiwa Y."/>
            <person name="Soanes D.M."/>
            <person name="van der Giezen M."/>
            <person name="Wahlund T.M."/>
            <person name="Williams B."/>
            <person name="Wilson W."/>
            <person name="Wolfe G."/>
            <person name="Wurch L.L."/>
        </authorList>
    </citation>
    <scope>NUCLEOTIDE SEQUENCE</scope>
</reference>
<dbReference type="KEGG" id="ehx:EMIHUDRAFT_197211"/>
<feature type="compositionally biased region" description="Basic and acidic residues" evidence="1">
    <location>
        <begin position="223"/>
        <end position="234"/>
    </location>
</feature>
<evidence type="ECO:0000313" key="3">
    <source>
        <dbReference type="EnsemblProtists" id="EOD14698"/>
    </source>
</evidence>
<accession>A0A0D3ITW3</accession>
<protein>
    <submittedName>
        <fullName evidence="3">Uncharacterized protein</fullName>
    </submittedName>
</protein>
<dbReference type="GeneID" id="17260767"/>
<reference evidence="3" key="2">
    <citation type="submission" date="2024-10" db="UniProtKB">
        <authorList>
            <consortium name="EnsemblProtists"/>
        </authorList>
    </citation>
    <scope>IDENTIFICATION</scope>
</reference>
<dbReference type="EnsemblProtists" id="EOD14698">
    <property type="protein sequence ID" value="EOD14698"/>
    <property type="gene ID" value="EMIHUDRAFT_197211"/>
</dbReference>
<keyword evidence="4" id="KW-1185">Reference proteome</keyword>
<dbReference type="PaxDb" id="2903-EOD14698"/>
<dbReference type="RefSeq" id="XP_005767127.1">
    <property type="nucleotide sequence ID" value="XM_005767070.1"/>
</dbReference>
<sequence>MILPELALTTVVAVPALITTALQLQRVPSRREDQAHDAWAEPLATRDAAAPMPNAPLWSPGATPWAPPQAPIPQMGAHGDVYQAVLTAPPRTAVQAAEARAVWQAEVNRRQRRDAFSRASLELSPPPPPVAEADTKVQWLAENERRGGHDALARARDRPAAERSRSAALPAEHEAWRSEVARRHSRDADARAQGRLSEEPRHEGGRTRDGAKEAWRSEAWFAEVERRSSRDATTRARRRPPAF</sequence>
<feature type="signal peptide" evidence="2">
    <location>
        <begin position="1"/>
        <end position="21"/>
    </location>
</feature>
<dbReference type="HOGENOM" id="CLU_1144356_0_0_1"/>
<feature type="compositionally biased region" description="Basic and acidic residues" evidence="1">
    <location>
        <begin position="143"/>
        <end position="216"/>
    </location>
</feature>
<feature type="chain" id="PRO_5044280429" evidence="2">
    <location>
        <begin position="22"/>
        <end position="243"/>
    </location>
</feature>
<name>A0A0D3ITW3_EMIH1</name>
<dbReference type="Proteomes" id="UP000013827">
    <property type="component" value="Unassembled WGS sequence"/>
</dbReference>
<evidence type="ECO:0000256" key="2">
    <source>
        <dbReference type="SAM" id="SignalP"/>
    </source>
</evidence>
<evidence type="ECO:0000256" key="1">
    <source>
        <dbReference type="SAM" id="MobiDB-lite"/>
    </source>
</evidence>
<proteinExistence type="predicted"/>
<dbReference type="AlphaFoldDB" id="A0A0D3ITW3"/>
<feature type="region of interest" description="Disordered" evidence="1">
    <location>
        <begin position="143"/>
        <end position="243"/>
    </location>
</feature>
<keyword evidence="2" id="KW-0732">Signal</keyword>